<comment type="caution">
    <text evidence="4">The sequence shown here is derived from an EMBL/GenBank/DDBJ whole genome shotgun (WGS) entry which is preliminary data.</text>
</comment>
<feature type="transmembrane region" description="Helical" evidence="2">
    <location>
        <begin position="247"/>
        <end position="272"/>
    </location>
</feature>
<accession>A0A1D3DNT7</accession>
<keyword evidence="5" id="KW-1185">Reference proteome</keyword>
<keyword evidence="2" id="KW-0472">Membrane</keyword>
<dbReference type="InterPro" id="IPR025828">
    <property type="entry name" value="Put_sensor_dom"/>
</dbReference>
<evidence type="ECO:0000313" key="5">
    <source>
        <dbReference type="Proteomes" id="UP000095329"/>
    </source>
</evidence>
<feature type="compositionally biased region" description="Pro residues" evidence="1">
    <location>
        <begin position="1"/>
        <end position="11"/>
    </location>
</feature>
<dbReference type="STRING" id="1306406.J116_005405"/>
<feature type="compositionally biased region" description="Low complexity" evidence="1">
    <location>
        <begin position="96"/>
        <end position="105"/>
    </location>
</feature>
<feature type="transmembrane region" description="Helical" evidence="2">
    <location>
        <begin position="305"/>
        <end position="330"/>
    </location>
</feature>
<evidence type="ECO:0000313" key="4">
    <source>
        <dbReference type="EMBL" id="OEJ93993.1"/>
    </source>
</evidence>
<evidence type="ECO:0000256" key="1">
    <source>
        <dbReference type="SAM" id="MobiDB-lite"/>
    </source>
</evidence>
<keyword evidence="2" id="KW-0812">Transmembrane</keyword>
<dbReference type="Proteomes" id="UP000095329">
    <property type="component" value="Unassembled WGS sequence"/>
</dbReference>
<evidence type="ECO:0000259" key="3">
    <source>
        <dbReference type="Pfam" id="PF13796"/>
    </source>
</evidence>
<organism evidence="4 5">
    <name type="scientific">Streptomyces thermolilacinus SPC6</name>
    <dbReference type="NCBI Taxonomy" id="1306406"/>
    <lineage>
        <taxon>Bacteria</taxon>
        <taxon>Bacillati</taxon>
        <taxon>Actinomycetota</taxon>
        <taxon>Actinomycetes</taxon>
        <taxon>Kitasatosporales</taxon>
        <taxon>Streptomycetaceae</taxon>
        <taxon>Streptomyces</taxon>
    </lineage>
</organism>
<dbReference type="eggNOG" id="ENOG503420D">
    <property type="taxonomic scope" value="Bacteria"/>
</dbReference>
<reference evidence="4 5" key="1">
    <citation type="journal article" date="2013" name="Genome Announc.">
        <title>Genome Sequence of Streptomyces violaceusniger Strain SPC6, a Halotolerant Streptomycete That Exhibits Rapid Growth and Development.</title>
        <authorList>
            <person name="Chen X."/>
            <person name="Zhang B."/>
            <person name="Zhang W."/>
            <person name="Wu X."/>
            <person name="Zhang M."/>
            <person name="Chen T."/>
            <person name="Liu G."/>
            <person name="Dyson P."/>
        </authorList>
    </citation>
    <scope>NUCLEOTIDE SEQUENCE [LARGE SCALE GENOMIC DNA]</scope>
    <source>
        <strain evidence="4 5">SPC6</strain>
    </source>
</reference>
<feature type="compositionally biased region" description="Low complexity" evidence="1">
    <location>
        <begin position="12"/>
        <end position="49"/>
    </location>
</feature>
<sequence length="378" mass="38558">MTPPEAPPPGAAPGSPGSLPGTAPQARRTAPAAPVGTATGTAPGARVTASGDPFVHAPGALPEPAPGGPCASPATGHPSGGSAPDPAHGPDPARGPGPHHGGAASTRSRPSLTAAFRASLPPARRMPRQGNPLRMLVSPAPWRATGYLAGYVVAGGVFFAVATAAVVVGIVLSQLTVTLALTIGSVWVVRCCAQVERGRAALVDAPIPYAYQEVTEPGLVGHLKARCTDPVFYRDCCYLILLHPFLLLLDALTLLVWLPLLAGVCLPLWFWAVESRQADGGFAEGVRLGRSDGTGPGIWIDTWPAALTASAVFLVLAAYASYAVVAAARLHLAVAHTLLRPPPDPLAEAKRVLAAPGPLHLTPARPVAGPAADEGHRT</sequence>
<protein>
    <recommendedName>
        <fullName evidence="3">Putative sensor domain-containing protein</fullName>
    </recommendedName>
</protein>
<feature type="region of interest" description="Disordered" evidence="1">
    <location>
        <begin position="1"/>
        <end position="111"/>
    </location>
</feature>
<dbReference type="EMBL" id="ASHX02000001">
    <property type="protein sequence ID" value="OEJ93993.1"/>
    <property type="molecule type" value="Genomic_DNA"/>
</dbReference>
<keyword evidence="2" id="KW-1133">Transmembrane helix</keyword>
<feature type="transmembrane region" description="Helical" evidence="2">
    <location>
        <begin position="171"/>
        <end position="189"/>
    </location>
</feature>
<feature type="domain" description="Putative sensor" evidence="3">
    <location>
        <begin position="147"/>
        <end position="339"/>
    </location>
</feature>
<dbReference type="AlphaFoldDB" id="A0A1D3DNT7"/>
<evidence type="ECO:0000256" key="2">
    <source>
        <dbReference type="SAM" id="Phobius"/>
    </source>
</evidence>
<dbReference type="Pfam" id="PF13796">
    <property type="entry name" value="Sensor"/>
    <property type="match status" value="1"/>
</dbReference>
<name>A0A1D3DNT7_9ACTN</name>
<gene>
    <name evidence="4" type="ORF">J116_005405</name>
</gene>
<proteinExistence type="predicted"/>
<feature type="transmembrane region" description="Helical" evidence="2">
    <location>
        <begin position="144"/>
        <end position="165"/>
    </location>
</feature>